<dbReference type="Proteomes" id="UP001285244">
    <property type="component" value="Unassembled WGS sequence"/>
</dbReference>
<dbReference type="Pfam" id="PF06189">
    <property type="entry name" value="5-nucleotidase"/>
    <property type="match status" value="1"/>
</dbReference>
<dbReference type="EMBL" id="JALBUS010000003">
    <property type="protein sequence ID" value="MDX8416712.1"/>
    <property type="molecule type" value="Genomic_DNA"/>
</dbReference>
<reference evidence="1 2" key="1">
    <citation type="submission" date="2022-03" db="EMBL/GenBank/DDBJ databases">
        <title>Novel taxa within the pig intestine.</title>
        <authorList>
            <person name="Wylensek D."/>
            <person name="Bishof K."/>
            <person name="Afrizal A."/>
            <person name="Clavel T."/>
        </authorList>
    </citation>
    <scope>NUCLEOTIDE SEQUENCE [LARGE SCALE GENOMIC DNA]</scope>
    <source>
        <strain evidence="1 2">Cla-KB-P134</strain>
    </source>
</reference>
<dbReference type="PANTHER" id="PTHR31367">
    <property type="entry name" value="CYTOSOLIC 5'-NUCLEOTIDASE 1 FAMILY MEMBER"/>
    <property type="match status" value="1"/>
</dbReference>
<dbReference type="PANTHER" id="PTHR31367:SF5">
    <property type="entry name" value="CYTOSOLIC 5'-NUCLEOTIDASE 1A"/>
    <property type="match status" value="1"/>
</dbReference>
<dbReference type="InterPro" id="IPR010394">
    <property type="entry name" value="5-nucleotidase"/>
</dbReference>
<gene>
    <name evidence="1" type="ORF">MOZ64_02485</name>
</gene>
<evidence type="ECO:0000313" key="2">
    <source>
        <dbReference type="Proteomes" id="UP001285244"/>
    </source>
</evidence>
<proteinExistence type="predicted"/>
<accession>A0ABU4WMK8</accession>
<protein>
    <submittedName>
        <fullName evidence="1">5'-nucleotidase</fullName>
    </submittedName>
</protein>
<evidence type="ECO:0000313" key="1">
    <source>
        <dbReference type="EMBL" id="MDX8416712.1"/>
    </source>
</evidence>
<dbReference type="RefSeq" id="WP_320325044.1">
    <property type="nucleotide sequence ID" value="NZ_JALBUS010000003.1"/>
</dbReference>
<organism evidence="1 2">
    <name type="scientific">Absicoccus intestinalis</name>
    <dbReference type="NCBI Taxonomy" id="2926319"/>
    <lineage>
        <taxon>Bacteria</taxon>
        <taxon>Bacillati</taxon>
        <taxon>Bacillota</taxon>
        <taxon>Erysipelotrichia</taxon>
        <taxon>Erysipelotrichales</taxon>
        <taxon>Erysipelotrichaceae</taxon>
        <taxon>Absicoccus</taxon>
    </lineage>
</organism>
<name>A0ABU4WMK8_9FIRM</name>
<sequence length="300" mass="33651">MRVSFHDYLVIGISSRALFDLEEANEIFETQGLDAYRDYQFAHEEDILKPGSGFPLIKKFLEINTKMNKKLVEVIVMSRNSAETSLRIIHSLEHYDLDIGRMVMSGGENISRYLKAFDVDLFLSANAKDVESAIDAGYPAGLIYPHAQGYDLPSDQIRIAFDADAVLFSDQSEQIYKAKGLDAFVANEIKNQDTAMEQGPMAHFLFRLAQLQSACANTHYLRTAIVTARDKNAGIRVIKTLRQWHIIIDEIFFLQGAKKADVLASFGADIFFDDQDIHAGPASEVVPSARVLPTNNKERI</sequence>
<comment type="caution">
    <text evidence="1">The sequence shown here is derived from an EMBL/GenBank/DDBJ whole genome shotgun (WGS) entry which is preliminary data.</text>
</comment>
<keyword evidence="2" id="KW-1185">Reference proteome</keyword>